<proteinExistence type="predicted"/>
<gene>
    <name evidence="5" type="ORF">ENI34_03085</name>
</gene>
<dbReference type="Proteomes" id="UP000885826">
    <property type="component" value="Unassembled WGS sequence"/>
</dbReference>
<dbReference type="Gene3D" id="2.60.40.10">
    <property type="entry name" value="Immunoglobulins"/>
    <property type="match status" value="1"/>
</dbReference>
<accession>A0A9C9ELH2</accession>
<dbReference type="InterPro" id="IPR029030">
    <property type="entry name" value="Caspase-like_dom_sf"/>
</dbReference>
<evidence type="ECO:0000259" key="2">
    <source>
        <dbReference type="Pfam" id="PF01364"/>
    </source>
</evidence>
<protein>
    <submittedName>
        <fullName evidence="5">T9SS type A sorting domain-containing protein</fullName>
    </submittedName>
</protein>
<dbReference type="PANTHER" id="PTHR35902:SF3">
    <property type="entry name" value="NPCBM-ASSOCIATED, NEW3 DOMAIN OF ALPHA-GALACTOSIDASE"/>
    <property type="match status" value="1"/>
</dbReference>
<keyword evidence="1" id="KW-0732">Signal</keyword>
<name>A0A9C9ELH2_UNCW3</name>
<dbReference type="Gene3D" id="2.60.40.4070">
    <property type="match status" value="1"/>
</dbReference>
<feature type="domain" description="Gingipain propeptide" evidence="3">
    <location>
        <begin position="25"/>
        <end position="165"/>
    </location>
</feature>
<evidence type="ECO:0000313" key="5">
    <source>
        <dbReference type="EMBL" id="HEC78110.1"/>
    </source>
</evidence>
<dbReference type="SUPFAM" id="SSF49478">
    <property type="entry name" value="Cna protein B-type domain"/>
    <property type="match status" value="1"/>
</dbReference>
<dbReference type="PANTHER" id="PTHR35902">
    <property type="entry name" value="S-LAYER DOMAIN-LIKE PROTEIN-RELATED"/>
    <property type="match status" value="1"/>
</dbReference>
<evidence type="ECO:0000256" key="1">
    <source>
        <dbReference type="ARBA" id="ARBA00022729"/>
    </source>
</evidence>
<dbReference type="NCBIfam" id="TIGR04183">
    <property type="entry name" value="Por_Secre_tail"/>
    <property type="match status" value="1"/>
</dbReference>
<dbReference type="InterPro" id="IPR013783">
    <property type="entry name" value="Ig-like_fold"/>
</dbReference>
<dbReference type="InterPro" id="IPR012600">
    <property type="entry name" value="Propeptide_C25"/>
</dbReference>
<comment type="caution">
    <text evidence="5">The sequence shown here is derived from an EMBL/GenBank/DDBJ whole genome shotgun (WGS) entry which is preliminary data.</text>
</comment>
<dbReference type="GO" id="GO:0004197">
    <property type="term" value="F:cysteine-type endopeptidase activity"/>
    <property type="evidence" value="ECO:0007669"/>
    <property type="project" value="InterPro"/>
</dbReference>
<dbReference type="InterPro" id="IPR001769">
    <property type="entry name" value="Gingipain"/>
</dbReference>
<dbReference type="InterPro" id="IPR026444">
    <property type="entry name" value="Secre_tail"/>
</dbReference>
<reference evidence="5" key="1">
    <citation type="journal article" date="2020" name="mSystems">
        <title>Genome- and Community-Level Interaction Insights into Carbon Utilization and Element Cycling Functions of Hydrothermarchaeota in Hydrothermal Sediment.</title>
        <authorList>
            <person name="Zhou Z."/>
            <person name="Liu Y."/>
            <person name="Xu W."/>
            <person name="Pan J."/>
            <person name="Luo Z.H."/>
            <person name="Li M."/>
        </authorList>
    </citation>
    <scope>NUCLEOTIDE SEQUENCE</scope>
    <source>
        <strain evidence="5">HyVt-388</strain>
    </source>
</reference>
<sequence length="1143" mass="126955">MLSILILFITMNSRIIQNVQFELDDFTAEQRGQYTKLRMVGCELTDEIGAPELPVKSIKLALPHGAEITDIKILSTDFQRLPQKSPVSYVHKPVILSQKELKTFTEPNTTIYESDKPYPENIIEYKGTGVYDNQQICELLIHPVQYLPSSQELIFYNRIEFAVDYKGGVKRPAGGGYITKIVLNPEDVIKTDNGSYREYLEYLIISNPPLDTVFQRLADWKTKKGILTKIRTVDWIISHYSGEDNAARIRNYLKSLADSNTTYVLLGGDTDIIPCRFAYAMSCSAGFWPGREDTMPCDLYYADLQGTWDLDGDGSYGEIEDSIDLYPDLIVGRAPVNTVSEAQKFVEKVLLYEKNPDLNYLTNAIFAADVLWSNPYTDQGIHKNKIDAESFPPYFNITKLYYSQGNLSPNSVKNALRQGQGLFNHDGHGWIDVMGAGTGYLHNIDFDTLTNEPMYGIAVSIGCWTTAFDFDAIAESFVNSPHGGGVAFIGNSSYGWGSPGNPGFGYSDRFDSRIFYSLLVEDNFHLGSALSQAKIHFIPYSREKNVYRWHQYQLNLLGDPEMCVWTDTPESLSVSYPQSIPIGNSRILISVRNKNNGAPVKNALVCLMKNNESYASGYTDTDGTIFLDAGAATSGNFDLTVTAHNYLPVEETIPVINGSYVNYLGWSLNDASGNNDGIANPGEEIYIDVAIKNTGNAVANNVSLILHSQDSMIVVQDSTQSAGSLNPGDSVYINNAFRVTVGWATNGYGIDFNLEITDASRTVNYHPVMLVGTPVFGFGEMSVAEPPTMPGDTESVYLQIENRGFGYAHTPIVTLNTSDPYITLLSDSLMPADIPPESSLTVGPFTVHVLSGCPPGHHPLLTFTIVSESCSYTADKTLIVGETGFSDDMESGTGQWTTSGTNNLWHLTTYRSFSPTHSWYCGDSITHHYTNNMDCFIQTTPFMLGENSILKFYRWFSVPLYGSDGIYVIIIGNGFRDTLDFIGTGGALSGRGIQSEWFEEKYSLADYPAGDTIQVRLSFVSDGDGDVGEGFYIDNFNVENITMIEEHTDTEPTPLLFMVLPNPFTRKIDIRFGNTQNNPITTLRIYDVSGRLIKQFTVESLKDVQTVTWNGTDNTGKKMPAGIYFIQVMSENTTITRKAIMLR</sequence>
<evidence type="ECO:0000313" key="6">
    <source>
        <dbReference type="Proteomes" id="UP000885826"/>
    </source>
</evidence>
<dbReference type="Gene3D" id="2.60.40.3800">
    <property type="match status" value="1"/>
</dbReference>
<dbReference type="GO" id="GO:0006508">
    <property type="term" value="P:proteolysis"/>
    <property type="evidence" value="ECO:0007669"/>
    <property type="project" value="InterPro"/>
</dbReference>
<evidence type="ECO:0000259" key="3">
    <source>
        <dbReference type="Pfam" id="PF08126"/>
    </source>
</evidence>
<dbReference type="Pfam" id="PF18962">
    <property type="entry name" value="Por_Secre_tail"/>
    <property type="match status" value="1"/>
</dbReference>
<dbReference type="Pfam" id="PF08126">
    <property type="entry name" value="Propeptide_C25"/>
    <property type="match status" value="1"/>
</dbReference>
<feature type="domain" description="Gingipain" evidence="2">
    <location>
        <begin position="202"/>
        <end position="562"/>
    </location>
</feature>
<dbReference type="SUPFAM" id="SSF52129">
    <property type="entry name" value="Caspase-like"/>
    <property type="match status" value="1"/>
</dbReference>
<dbReference type="EMBL" id="DRIG01000032">
    <property type="protein sequence ID" value="HEC78110.1"/>
    <property type="molecule type" value="Genomic_DNA"/>
</dbReference>
<evidence type="ECO:0000259" key="4">
    <source>
        <dbReference type="Pfam" id="PF18962"/>
    </source>
</evidence>
<dbReference type="InterPro" id="IPR029031">
    <property type="entry name" value="Gingipain_N_sf"/>
</dbReference>
<feature type="domain" description="Secretion system C-terminal sorting" evidence="4">
    <location>
        <begin position="1060"/>
        <end position="1140"/>
    </location>
</feature>
<dbReference type="InterPro" id="IPR038490">
    <property type="entry name" value="Gingipain_propep_sf"/>
</dbReference>
<dbReference type="Gene3D" id="3.40.50.10390">
    <property type="entry name" value="Gingipain r, domain 1"/>
    <property type="match status" value="1"/>
</dbReference>
<organism evidence="5 6">
    <name type="scientific">candidate division WOR-3 bacterium</name>
    <dbReference type="NCBI Taxonomy" id="2052148"/>
    <lineage>
        <taxon>Bacteria</taxon>
        <taxon>Bacteria division WOR-3</taxon>
    </lineage>
</organism>
<dbReference type="Pfam" id="PF01364">
    <property type="entry name" value="Peptidase_C25"/>
    <property type="match status" value="1"/>
</dbReference>
<dbReference type="AlphaFoldDB" id="A0A9C9ELH2"/>
<dbReference type="Gene3D" id="3.40.50.1460">
    <property type="match status" value="1"/>
</dbReference>